<evidence type="ECO:0000256" key="9">
    <source>
        <dbReference type="ARBA" id="ARBA00023136"/>
    </source>
</evidence>
<gene>
    <name evidence="15" type="ORF">FHS13_002618</name>
</gene>
<dbReference type="InterPro" id="IPR050366">
    <property type="entry name" value="BP-dependent_transpt_permease"/>
</dbReference>
<keyword evidence="16" id="KW-1185">Reference proteome</keyword>
<evidence type="ECO:0000313" key="15">
    <source>
        <dbReference type="EMBL" id="MBB6120661.1"/>
    </source>
</evidence>
<evidence type="ECO:0000259" key="14">
    <source>
        <dbReference type="PROSITE" id="PS50928"/>
    </source>
</evidence>
<evidence type="ECO:0000256" key="2">
    <source>
        <dbReference type="ARBA" id="ARBA00022448"/>
    </source>
</evidence>
<evidence type="ECO:0000256" key="12">
    <source>
        <dbReference type="RuleBase" id="RU363032"/>
    </source>
</evidence>
<keyword evidence="3" id="KW-1003">Cell membrane</keyword>
<accession>A0A841IWU7</accession>
<dbReference type="PANTHER" id="PTHR43386">
    <property type="entry name" value="OLIGOPEPTIDE TRANSPORT SYSTEM PERMEASE PROTEIN APPC"/>
    <property type="match status" value="1"/>
</dbReference>
<sequence length="312" mass="33264">MSTTETRAEPAGTPAETPAAPAPPRRIRDVGRRLLATPRVVAGLSLLALLVAAALLGPLLSGWEVGERDYTALLEGPSAEHWAGTNRTGQDVFTQSTAGLRTSMLIGLLVALLSTAVAALVGSFAGYLGRSADRALMWIADLLLVLPGFVVLAILSRHFAGAGGWFVLAVLLSAFSWMVTSKMVRGATVSLREREYVRAARFMGVPPYRIVLRHILPHMSSLLIADATIAVSTAVIGETALSYFGLGVQAPDISLGVVIADGARFATTAWWMFLFPTALLVVLVLAVNMIGDGLRDALDPQSVSRRPRRKQR</sequence>
<dbReference type="Proteomes" id="UP000536604">
    <property type="component" value="Unassembled WGS sequence"/>
</dbReference>
<keyword evidence="8 12" id="KW-1133">Transmembrane helix</keyword>
<feature type="transmembrane region" description="Helical" evidence="12">
    <location>
        <begin position="222"/>
        <end position="248"/>
    </location>
</feature>
<dbReference type="SUPFAM" id="SSF161098">
    <property type="entry name" value="MetI-like"/>
    <property type="match status" value="1"/>
</dbReference>
<protein>
    <recommendedName>
        <fullName evidence="11">Oligopeptide transport system permease protein OppC</fullName>
    </recommendedName>
</protein>
<dbReference type="InterPro" id="IPR035906">
    <property type="entry name" value="MetI-like_sf"/>
</dbReference>
<comment type="similarity">
    <text evidence="10">Belongs to the binding-protein-dependent transport system permease family. OppBC subfamily.</text>
</comment>
<dbReference type="AlphaFoldDB" id="A0A841IWU7"/>
<dbReference type="Gene3D" id="1.10.3720.10">
    <property type="entry name" value="MetI-like"/>
    <property type="match status" value="1"/>
</dbReference>
<feature type="transmembrane region" description="Helical" evidence="12">
    <location>
        <begin position="40"/>
        <end position="60"/>
    </location>
</feature>
<organism evidence="15 16">
    <name type="scientific">Nocardiopsis algeriensis</name>
    <dbReference type="NCBI Taxonomy" id="1478215"/>
    <lineage>
        <taxon>Bacteria</taxon>
        <taxon>Bacillati</taxon>
        <taxon>Actinomycetota</taxon>
        <taxon>Actinomycetes</taxon>
        <taxon>Streptosporangiales</taxon>
        <taxon>Nocardiopsidaceae</taxon>
        <taxon>Nocardiopsis</taxon>
    </lineage>
</organism>
<comment type="caution">
    <text evidence="15">The sequence shown here is derived from an EMBL/GenBank/DDBJ whole genome shotgun (WGS) entry which is preliminary data.</text>
</comment>
<dbReference type="PANTHER" id="PTHR43386:SF2">
    <property type="entry name" value="OLIGOPEPTIDE TRANSPORT SYSTEM PERMEASE PROTEIN OPPC"/>
    <property type="match status" value="1"/>
</dbReference>
<feature type="region of interest" description="Disordered" evidence="13">
    <location>
        <begin position="1"/>
        <end position="25"/>
    </location>
</feature>
<dbReference type="GO" id="GO:0015031">
    <property type="term" value="P:protein transport"/>
    <property type="evidence" value="ECO:0007669"/>
    <property type="project" value="UniProtKB-KW"/>
</dbReference>
<dbReference type="RefSeq" id="WP_184291931.1">
    <property type="nucleotide sequence ID" value="NZ_JACHJO010000007.1"/>
</dbReference>
<evidence type="ECO:0000256" key="5">
    <source>
        <dbReference type="ARBA" id="ARBA00022692"/>
    </source>
</evidence>
<keyword evidence="9 12" id="KW-0472">Membrane</keyword>
<evidence type="ECO:0000256" key="13">
    <source>
        <dbReference type="SAM" id="MobiDB-lite"/>
    </source>
</evidence>
<evidence type="ECO:0000256" key="10">
    <source>
        <dbReference type="ARBA" id="ARBA00024202"/>
    </source>
</evidence>
<evidence type="ECO:0000256" key="6">
    <source>
        <dbReference type="ARBA" id="ARBA00022856"/>
    </source>
</evidence>
<dbReference type="GO" id="GO:0005886">
    <property type="term" value="C:plasma membrane"/>
    <property type="evidence" value="ECO:0007669"/>
    <property type="project" value="UniProtKB-SubCell"/>
</dbReference>
<evidence type="ECO:0000256" key="4">
    <source>
        <dbReference type="ARBA" id="ARBA00022519"/>
    </source>
</evidence>
<dbReference type="GO" id="GO:0015833">
    <property type="term" value="P:peptide transport"/>
    <property type="evidence" value="ECO:0007669"/>
    <property type="project" value="UniProtKB-KW"/>
</dbReference>
<dbReference type="EMBL" id="JACHJO010000007">
    <property type="protein sequence ID" value="MBB6120661.1"/>
    <property type="molecule type" value="Genomic_DNA"/>
</dbReference>
<evidence type="ECO:0000256" key="1">
    <source>
        <dbReference type="ARBA" id="ARBA00004429"/>
    </source>
</evidence>
<comment type="subcellular location">
    <subcellularLocation>
        <location evidence="1">Cell inner membrane</location>
        <topology evidence="1">Multi-pass membrane protein</topology>
    </subcellularLocation>
    <subcellularLocation>
        <location evidence="12">Cell membrane</location>
        <topology evidence="12">Multi-pass membrane protein</topology>
    </subcellularLocation>
</comment>
<dbReference type="InterPro" id="IPR000515">
    <property type="entry name" value="MetI-like"/>
</dbReference>
<dbReference type="InterPro" id="IPR025966">
    <property type="entry name" value="OppC_N"/>
</dbReference>
<evidence type="ECO:0000256" key="3">
    <source>
        <dbReference type="ARBA" id="ARBA00022475"/>
    </source>
</evidence>
<keyword evidence="4" id="KW-0997">Cell inner membrane</keyword>
<keyword evidence="5 12" id="KW-0812">Transmembrane</keyword>
<evidence type="ECO:0000256" key="11">
    <source>
        <dbReference type="ARBA" id="ARBA00072251"/>
    </source>
</evidence>
<dbReference type="PROSITE" id="PS50928">
    <property type="entry name" value="ABC_TM1"/>
    <property type="match status" value="1"/>
</dbReference>
<feature type="transmembrane region" description="Helical" evidence="12">
    <location>
        <begin position="104"/>
        <end position="128"/>
    </location>
</feature>
<keyword evidence="2 12" id="KW-0813">Transport</keyword>
<dbReference type="Pfam" id="PF12911">
    <property type="entry name" value="OppC_N"/>
    <property type="match status" value="1"/>
</dbReference>
<feature type="transmembrane region" description="Helical" evidence="12">
    <location>
        <begin position="268"/>
        <end position="287"/>
    </location>
</feature>
<feature type="transmembrane region" description="Helical" evidence="12">
    <location>
        <begin position="135"/>
        <end position="156"/>
    </location>
</feature>
<name>A0A841IWU7_9ACTN</name>
<feature type="transmembrane region" description="Helical" evidence="12">
    <location>
        <begin position="162"/>
        <end position="180"/>
    </location>
</feature>
<keyword evidence="6" id="KW-0571">Peptide transport</keyword>
<reference evidence="15 16" key="1">
    <citation type="submission" date="2020-08" db="EMBL/GenBank/DDBJ databases">
        <title>Genomic Encyclopedia of Type Strains, Phase III (KMG-III): the genomes of soil and plant-associated and newly described type strains.</title>
        <authorList>
            <person name="Whitman W."/>
        </authorList>
    </citation>
    <scope>NUCLEOTIDE SEQUENCE [LARGE SCALE GENOMIC DNA]</scope>
    <source>
        <strain evidence="15 16">CECT 8712</strain>
    </source>
</reference>
<dbReference type="Pfam" id="PF00528">
    <property type="entry name" value="BPD_transp_1"/>
    <property type="match status" value="1"/>
</dbReference>
<evidence type="ECO:0000256" key="7">
    <source>
        <dbReference type="ARBA" id="ARBA00022927"/>
    </source>
</evidence>
<keyword evidence="7" id="KW-0653">Protein transport</keyword>
<dbReference type="GO" id="GO:0055085">
    <property type="term" value="P:transmembrane transport"/>
    <property type="evidence" value="ECO:0007669"/>
    <property type="project" value="InterPro"/>
</dbReference>
<feature type="domain" description="ABC transmembrane type-1" evidence="14">
    <location>
        <begin position="104"/>
        <end position="291"/>
    </location>
</feature>
<dbReference type="CDD" id="cd06261">
    <property type="entry name" value="TM_PBP2"/>
    <property type="match status" value="1"/>
</dbReference>
<evidence type="ECO:0000313" key="16">
    <source>
        <dbReference type="Proteomes" id="UP000536604"/>
    </source>
</evidence>
<evidence type="ECO:0000256" key="8">
    <source>
        <dbReference type="ARBA" id="ARBA00022989"/>
    </source>
</evidence>
<proteinExistence type="inferred from homology"/>
<feature type="compositionally biased region" description="Low complexity" evidence="13">
    <location>
        <begin position="1"/>
        <end position="19"/>
    </location>
</feature>